<dbReference type="InterPro" id="IPR023821">
    <property type="entry name" value="rSAM_TatD-assoc"/>
</dbReference>
<evidence type="ECO:0000256" key="5">
    <source>
        <dbReference type="ARBA" id="ARBA00023004"/>
    </source>
</evidence>
<dbReference type="EMBL" id="CP101527">
    <property type="protein sequence ID" value="UZW75834.1"/>
    <property type="molecule type" value="Genomic_DNA"/>
</dbReference>
<gene>
    <name evidence="8" type="ORF">NNL22_04420</name>
</gene>
<evidence type="ECO:0000259" key="7">
    <source>
        <dbReference type="Pfam" id="PF04055"/>
    </source>
</evidence>
<keyword evidence="4" id="KW-0479">Metal-binding</keyword>
<keyword evidence="3" id="KW-0949">S-adenosyl-L-methionine</keyword>
<name>A0A9E8HK14_9ALTE</name>
<proteinExistence type="predicted"/>
<reference evidence="8" key="1">
    <citation type="submission" date="2022-07" db="EMBL/GenBank/DDBJ databases">
        <title>Alkalimarinus sp. nov., isolated from gut of a Alitta virens.</title>
        <authorList>
            <person name="Yang A.I."/>
            <person name="Shin N.-R."/>
        </authorList>
    </citation>
    <scope>NUCLEOTIDE SEQUENCE</scope>
    <source>
        <strain evidence="8">FA028</strain>
    </source>
</reference>
<dbReference type="Pfam" id="PF04055">
    <property type="entry name" value="Radical_SAM"/>
    <property type="match status" value="1"/>
</dbReference>
<dbReference type="GO" id="GO:0003824">
    <property type="term" value="F:catalytic activity"/>
    <property type="evidence" value="ECO:0007669"/>
    <property type="project" value="InterPro"/>
</dbReference>
<dbReference type="RefSeq" id="WP_251811584.1">
    <property type="nucleotide sequence ID" value="NZ_CP101527.1"/>
</dbReference>
<dbReference type="PANTHER" id="PTHR42836">
    <property type="entry name" value="7-CARBOXY-7-DEAZAGUANINE SYNTHASE"/>
    <property type="match status" value="1"/>
</dbReference>
<comment type="cofactor">
    <cofactor evidence="1">
        <name>[4Fe-4S] cluster</name>
        <dbReference type="ChEBI" id="CHEBI:49883"/>
    </cofactor>
</comment>
<accession>A0A9E8HK14</accession>
<keyword evidence="2" id="KW-0004">4Fe-4S</keyword>
<evidence type="ECO:0000256" key="3">
    <source>
        <dbReference type="ARBA" id="ARBA00022691"/>
    </source>
</evidence>
<dbReference type="GO" id="GO:0046872">
    <property type="term" value="F:metal ion binding"/>
    <property type="evidence" value="ECO:0007669"/>
    <property type="project" value="UniProtKB-KW"/>
</dbReference>
<dbReference type="Gene3D" id="3.20.20.70">
    <property type="entry name" value="Aldolase class I"/>
    <property type="match status" value="1"/>
</dbReference>
<dbReference type="NCBIfam" id="TIGR04038">
    <property type="entry name" value="tatD_link_rSAM"/>
    <property type="match status" value="1"/>
</dbReference>
<evidence type="ECO:0000256" key="1">
    <source>
        <dbReference type="ARBA" id="ARBA00001966"/>
    </source>
</evidence>
<feature type="domain" description="Radical SAM core" evidence="7">
    <location>
        <begin position="32"/>
        <end position="192"/>
    </location>
</feature>
<sequence length="216" mass="24136">MDKIKIFPLDACINIMNEHSTIVYPIRDSLYINLNNRCTLKCAFCPKFNGSWQVHDYDLALDHKPSAQEVIDEIKDPTPYDEIVFCGFGEPTLRLKELIEVALWVKSKGGKVRVNTDGLANMAHKRNVLPELATCVDSLSISMNAQTEDVYNIHCKPGLENSWQGMMDFVAEAPKYIDDVTATAIDGLEGVDVVACEKLANNLGVKFRKRTLDVVG</sequence>
<evidence type="ECO:0000256" key="4">
    <source>
        <dbReference type="ARBA" id="ARBA00022723"/>
    </source>
</evidence>
<dbReference type="SFLD" id="SFLDS00029">
    <property type="entry name" value="Radical_SAM"/>
    <property type="match status" value="1"/>
</dbReference>
<evidence type="ECO:0000313" key="8">
    <source>
        <dbReference type="EMBL" id="UZW75834.1"/>
    </source>
</evidence>
<dbReference type="SFLD" id="SFLDG01111">
    <property type="entry name" value="Uncharacterised_Radical_SAM_Su"/>
    <property type="match status" value="1"/>
</dbReference>
<dbReference type="SUPFAM" id="SSF102114">
    <property type="entry name" value="Radical SAM enzymes"/>
    <property type="match status" value="1"/>
</dbReference>
<keyword evidence="5" id="KW-0408">Iron</keyword>
<dbReference type="GO" id="GO:0051539">
    <property type="term" value="F:4 iron, 4 sulfur cluster binding"/>
    <property type="evidence" value="ECO:0007669"/>
    <property type="project" value="UniProtKB-KW"/>
</dbReference>
<evidence type="ECO:0000313" key="9">
    <source>
        <dbReference type="Proteomes" id="UP001164472"/>
    </source>
</evidence>
<keyword evidence="6" id="KW-0411">Iron-sulfur</keyword>
<dbReference type="PANTHER" id="PTHR42836:SF1">
    <property type="entry name" value="7-CARBOXY-7-DEAZAGUANINE SYNTHASE"/>
    <property type="match status" value="1"/>
</dbReference>
<dbReference type="KEGG" id="asem:NNL22_04420"/>
<protein>
    <submittedName>
        <fullName evidence="8">TatD family nuclease-associated radical SAM protein</fullName>
    </submittedName>
</protein>
<dbReference type="InterPro" id="IPR058240">
    <property type="entry name" value="rSAM_sf"/>
</dbReference>
<dbReference type="InterPro" id="IPR007197">
    <property type="entry name" value="rSAM"/>
</dbReference>
<keyword evidence="9" id="KW-1185">Reference proteome</keyword>
<evidence type="ECO:0000256" key="2">
    <source>
        <dbReference type="ARBA" id="ARBA00022485"/>
    </source>
</evidence>
<dbReference type="Proteomes" id="UP001164472">
    <property type="component" value="Chromosome"/>
</dbReference>
<dbReference type="CDD" id="cd01335">
    <property type="entry name" value="Radical_SAM"/>
    <property type="match status" value="1"/>
</dbReference>
<dbReference type="InterPro" id="IPR013785">
    <property type="entry name" value="Aldolase_TIM"/>
</dbReference>
<dbReference type="AlphaFoldDB" id="A0A9E8HK14"/>
<evidence type="ECO:0000256" key="6">
    <source>
        <dbReference type="ARBA" id="ARBA00023014"/>
    </source>
</evidence>
<organism evidence="8 9">
    <name type="scientific">Alkalimarinus sediminis</name>
    <dbReference type="NCBI Taxonomy" id="1632866"/>
    <lineage>
        <taxon>Bacteria</taxon>
        <taxon>Pseudomonadati</taxon>
        <taxon>Pseudomonadota</taxon>
        <taxon>Gammaproteobacteria</taxon>
        <taxon>Alteromonadales</taxon>
        <taxon>Alteromonadaceae</taxon>
        <taxon>Alkalimarinus</taxon>
    </lineage>
</organism>